<evidence type="ECO:0000256" key="3">
    <source>
        <dbReference type="RuleBase" id="RU364069"/>
    </source>
</evidence>
<dbReference type="GO" id="GO:0000271">
    <property type="term" value="P:polysaccharide biosynthetic process"/>
    <property type="evidence" value="ECO:0007669"/>
    <property type="project" value="TreeGrafter"/>
</dbReference>
<evidence type="ECO:0000256" key="2">
    <source>
        <dbReference type="PIRSR" id="PIRSR600888-3"/>
    </source>
</evidence>
<comment type="pathway">
    <text evidence="3">Carbohydrate biosynthesis; dTDP-L-rhamnose biosynthesis.</text>
</comment>
<evidence type="ECO:0000313" key="4">
    <source>
        <dbReference type="EMBL" id="KPJ66879.1"/>
    </source>
</evidence>
<comment type="subunit">
    <text evidence="3">Homodimer.</text>
</comment>
<reference evidence="4 5" key="1">
    <citation type="journal article" date="2015" name="Microbiome">
        <title>Genomic resolution of linkages in carbon, nitrogen, and sulfur cycling among widespread estuary sediment bacteria.</title>
        <authorList>
            <person name="Baker B.J."/>
            <person name="Lazar C.S."/>
            <person name="Teske A.P."/>
            <person name="Dick G.J."/>
        </authorList>
    </citation>
    <scope>NUCLEOTIDE SEQUENCE [LARGE SCALE GENOMIC DNA]</scope>
    <source>
        <strain evidence="4">DG_54_3</strain>
    </source>
</reference>
<feature type="site" description="Participates in a stacking interaction with the thymidine ring of dTDP-4-oxo-6-deoxyglucose" evidence="2">
    <location>
        <position position="140"/>
    </location>
</feature>
<proteinExistence type="inferred from homology"/>
<dbReference type="EC" id="5.1.3.13" evidence="3"/>
<sequence>MGQFKFSRTDIHGVLVIEPKAFFDERGFFMECYNIKNFEENGFTLKFVQDNHSQSKKGVLRGLHYQLHPTPMGKLVRCLKGKIFDVGVDIRKGSPTFGKWFGEILSGENMKMIYFPPGFAHGFLALEDDTHVYYKCTGLYSQENERAIIWNDPEIGIKWPVEEAGGKVILSDRDKVHPCLKDAETNL</sequence>
<dbReference type="AlphaFoldDB" id="A0A0S7XXC9"/>
<comment type="function">
    <text evidence="3">Catalyzes the epimerization of the C3' and C5'positions of dTDP-6-deoxy-D-xylo-4-hexulose, forming dTDP-6-deoxy-L-lyxo-4-hexulose.</text>
</comment>
<comment type="similarity">
    <text evidence="3">Belongs to the dTDP-4-dehydrorhamnose 3,5-epimerase family.</text>
</comment>
<name>A0A0S7XXC9_UNCSA</name>
<dbReference type="GO" id="GO:0005829">
    <property type="term" value="C:cytosol"/>
    <property type="evidence" value="ECO:0007669"/>
    <property type="project" value="TreeGrafter"/>
</dbReference>
<feature type="active site" description="Proton acceptor" evidence="1">
    <location>
        <position position="64"/>
    </location>
</feature>
<comment type="catalytic activity">
    <reaction evidence="3">
        <text>dTDP-4-dehydro-6-deoxy-alpha-D-glucose = dTDP-4-dehydro-beta-L-rhamnose</text>
        <dbReference type="Rhea" id="RHEA:16969"/>
        <dbReference type="ChEBI" id="CHEBI:57649"/>
        <dbReference type="ChEBI" id="CHEBI:62830"/>
        <dbReference type="EC" id="5.1.3.13"/>
    </reaction>
</comment>
<dbReference type="Pfam" id="PF00908">
    <property type="entry name" value="dTDP_sugar_isom"/>
    <property type="match status" value="1"/>
</dbReference>
<evidence type="ECO:0000256" key="1">
    <source>
        <dbReference type="PIRSR" id="PIRSR600888-1"/>
    </source>
</evidence>
<dbReference type="InterPro" id="IPR011051">
    <property type="entry name" value="RmlC_Cupin_sf"/>
</dbReference>
<dbReference type="UniPathway" id="UPA00124"/>
<dbReference type="InterPro" id="IPR014710">
    <property type="entry name" value="RmlC-like_jellyroll"/>
</dbReference>
<organism evidence="4 5">
    <name type="scientific">candidate division WOR-1 bacterium DG_54_3</name>
    <dbReference type="NCBI Taxonomy" id="1703775"/>
    <lineage>
        <taxon>Bacteria</taxon>
        <taxon>Bacillati</taxon>
        <taxon>Saganbacteria</taxon>
    </lineage>
</organism>
<keyword evidence="3" id="KW-0413">Isomerase</keyword>
<dbReference type="PATRIC" id="fig|1703775.3.peg.3060"/>
<dbReference type="Gene3D" id="2.60.120.10">
    <property type="entry name" value="Jelly Rolls"/>
    <property type="match status" value="1"/>
</dbReference>
<accession>A0A0S7XXC9</accession>
<dbReference type="SUPFAM" id="SSF51182">
    <property type="entry name" value="RmlC-like cupins"/>
    <property type="match status" value="1"/>
</dbReference>
<protein>
    <recommendedName>
        <fullName evidence="3">dTDP-4-dehydrorhamnose 3,5-epimerase</fullName>
        <ecNumber evidence="3">5.1.3.13</ecNumber>
    </recommendedName>
    <alternativeName>
        <fullName evidence="3">Thymidine diphospho-4-keto-rhamnose 3,5-epimerase</fullName>
    </alternativeName>
</protein>
<dbReference type="GO" id="GO:0008830">
    <property type="term" value="F:dTDP-4-dehydrorhamnose 3,5-epimerase activity"/>
    <property type="evidence" value="ECO:0007669"/>
    <property type="project" value="UniProtKB-UniRule"/>
</dbReference>
<evidence type="ECO:0000313" key="5">
    <source>
        <dbReference type="Proteomes" id="UP000051861"/>
    </source>
</evidence>
<dbReference type="GO" id="GO:0019305">
    <property type="term" value="P:dTDP-rhamnose biosynthetic process"/>
    <property type="evidence" value="ECO:0007669"/>
    <property type="project" value="UniProtKB-UniRule"/>
</dbReference>
<dbReference type="PANTHER" id="PTHR21047">
    <property type="entry name" value="DTDP-6-DEOXY-D-GLUCOSE-3,5 EPIMERASE"/>
    <property type="match status" value="1"/>
</dbReference>
<dbReference type="InterPro" id="IPR000888">
    <property type="entry name" value="RmlC-like"/>
</dbReference>
<dbReference type="Proteomes" id="UP000051861">
    <property type="component" value="Unassembled WGS sequence"/>
</dbReference>
<dbReference type="NCBIfam" id="TIGR01221">
    <property type="entry name" value="rmlC"/>
    <property type="match status" value="1"/>
</dbReference>
<dbReference type="PANTHER" id="PTHR21047:SF2">
    <property type="entry name" value="THYMIDINE DIPHOSPHO-4-KETO-RHAMNOSE 3,5-EPIMERASE"/>
    <property type="match status" value="1"/>
</dbReference>
<comment type="caution">
    <text evidence="4">The sequence shown here is derived from an EMBL/GenBank/DDBJ whole genome shotgun (WGS) entry which is preliminary data.</text>
</comment>
<dbReference type="EMBL" id="LIZX01000070">
    <property type="protein sequence ID" value="KPJ66879.1"/>
    <property type="molecule type" value="Genomic_DNA"/>
</dbReference>
<gene>
    <name evidence="4" type="ORF">AMJ44_07715</name>
</gene>
<dbReference type="CDD" id="cd00438">
    <property type="entry name" value="cupin_RmlC"/>
    <property type="match status" value="1"/>
</dbReference>
<feature type="active site" description="Proton donor" evidence="1">
    <location>
        <position position="134"/>
    </location>
</feature>